<dbReference type="NCBIfam" id="NF001264">
    <property type="entry name" value="PRK00226.1-5"/>
    <property type="match status" value="1"/>
</dbReference>
<dbReference type="GO" id="GO:0003677">
    <property type="term" value="F:DNA binding"/>
    <property type="evidence" value="ECO:0007669"/>
    <property type="project" value="UniProtKB-UniRule"/>
</dbReference>
<evidence type="ECO:0000259" key="10">
    <source>
        <dbReference type="Pfam" id="PF01272"/>
    </source>
</evidence>
<evidence type="ECO:0000313" key="12">
    <source>
        <dbReference type="EMBL" id="ARN73267.1"/>
    </source>
</evidence>
<dbReference type="InterPro" id="IPR036805">
    <property type="entry name" value="Tscrpt_elong_fac_GreA/B_N_sf"/>
</dbReference>
<dbReference type="PANTHER" id="PTHR30437">
    <property type="entry name" value="TRANSCRIPTION ELONGATION FACTOR GREA"/>
    <property type="match status" value="1"/>
</dbReference>
<dbReference type="GO" id="GO:0070063">
    <property type="term" value="F:RNA polymerase binding"/>
    <property type="evidence" value="ECO:0007669"/>
    <property type="project" value="InterPro"/>
</dbReference>
<dbReference type="InterPro" id="IPR023459">
    <property type="entry name" value="Tscrpt_elong_fac_GreA/B_fam"/>
</dbReference>
<dbReference type="InterPro" id="IPR036953">
    <property type="entry name" value="GreA/GreB_C_sf"/>
</dbReference>
<keyword evidence="4 8" id="KW-0238">DNA-binding</keyword>
<dbReference type="InterPro" id="IPR022691">
    <property type="entry name" value="Tscrpt_elong_fac_GreA/B_N"/>
</dbReference>
<comment type="function">
    <text evidence="6 8 9">Necessary for efficient RNA polymerase transcription elongation past template-encoded arresting sites. The arresting sites in DNA have the property of trapping a certain fraction of elongating RNA polymerases that pass through, resulting in locked ternary complexes. Cleavage of the nascent transcript by cleavage factors such as GreA or GreB allows the resumption of elongation from the new 3'terminus. GreA releases sequences of 2 to 3 nucleotides.</text>
</comment>
<dbReference type="FunFam" id="3.10.50.30:FF:000001">
    <property type="entry name" value="Transcription elongation factor GreA"/>
    <property type="match status" value="1"/>
</dbReference>
<dbReference type="STRING" id="716816.BST96_03580"/>
<evidence type="ECO:0000256" key="9">
    <source>
        <dbReference type="RuleBase" id="RU000556"/>
    </source>
</evidence>
<dbReference type="NCBIfam" id="NF001261">
    <property type="entry name" value="PRK00226.1-2"/>
    <property type="match status" value="1"/>
</dbReference>
<keyword evidence="13" id="KW-1185">Reference proteome</keyword>
<evidence type="ECO:0000256" key="6">
    <source>
        <dbReference type="ARBA" id="ARBA00024916"/>
    </source>
</evidence>
<dbReference type="Proteomes" id="UP000193450">
    <property type="component" value="Chromosome"/>
</dbReference>
<dbReference type="PROSITE" id="PS00830">
    <property type="entry name" value="GREAB_2"/>
    <property type="match status" value="1"/>
</dbReference>
<feature type="domain" description="Transcription elongation factor GreA/GreB N-terminal" evidence="11">
    <location>
        <begin position="5"/>
        <end position="75"/>
    </location>
</feature>
<keyword evidence="3 8" id="KW-0805">Transcription regulation</keyword>
<dbReference type="InterPro" id="IPR001437">
    <property type="entry name" value="Tscrpt_elong_fac_GreA/B_C"/>
</dbReference>
<dbReference type="OrthoDB" id="9808774at2"/>
<dbReference type="Pfam" id="PF01272">
    <property type="entry name" value="GreA_GreB"/>
    <property type="match status" value="1"/>
</dbReference>
<dbReference type="SUPFAM" id="SSF46557">
    <property type="entry name" value="GreA transcript cleavage protein, N-terminal domain"/>
    <property type="match status" value="1"/>
</dbReference>
<dbReference type="PIRSF" id="PIRSF006092">
    <property type="entry name" value="GreA_GreB"/>
    <property type="match status" value="1"/>
</dbReference>
<keyword evidence="5 8" id="KW-0804">Transcription</keyword>
<evidence type="ECO:0000256" key="8">
    <source>
        <dbReference type="HAMAP-Rule" id="MF_00105"/>
    </source>
</evidence>
<proteinExistence type="inferred from homology"/>
<keyword evidence="12" id="KW-0648">Protein biosynthesis</keyword>
<dbReference type="Pfam" id="PF03449">
    <property type="entry name" value="GreA_GreB_N"/>
    <property type="match status" value="1"/>
</dbReference>
<dbReference type="NCBIfam" id="TIGR01462">
    <property type="entry name" value="greA"/>
    <property type="match status" value="1"/>
</dbReference>
<reference evidence="12 13" key="1">
    <citation type="submission" date="2016-11" db="EMBL/GenBank/DDBJ databases">
        <title>Trade-off between light-utilization and light-protection in marine flavobacteria.</title>
        <authorList>
            <person name="Kumagai Y."/>
        </authorList>
    </citation>
    <scope>NUCLEOTIDE SEQUENCE [LARGE SCALE GENOMIC DNA]</scope>
    <source>
        <strain evidence="12 13">NBRC 107125</strain>
    </source>
</reference>
<evidence type="ECO:0000259" key="11">
    <source>
        <dbReference type="Pfam" id="PF03449"/>
    </source>
</evidence>
<evidence type="ECO:0000256" key="2">
    <source>
        <dbReference type="ARBA" id="ARBA00013729"/>
    </source>
</evidence>
<dbReference type="GO" id="GO:0003746">
    <property type="term" value="F:translation elongation factor activity"/>
    <property type="evidence" value="ECO:0007669"/>
    <property type="project" value="UniProtKB-KW"/>
</dbReference>
<dbReference type="PROSITE" id="PS00829">
    <property type="entry name" value="GREAB_1"/>
    <property type="match status" value="1"/>
</dbReference>
<keyword evidence="12" id="KW-0251">Elongation factor</keyword>
<dbReference type="GO" id="GO:0032784">
    <property type="term" value="P:regulation of DNA-templated transcription elongation"/>
    <property type="evidence" value="ECO:0007669"/>
    <property type="project" value="UniProtKB-UniRule"/>
</dbReference>
<feature type="domain" description="Transcription elongation factor GreA/GreB C-terminal" evidence="10">
    <location>
        <begin position="84"/>
        <end position="157"/>
    </location>
</feature>
<dbReference type="HAMAP" id="MF_00105">
    <property type="entry name" value="GreA_GreB"/>
    <property type="match status" value="1"/>
</dbReference>
<dbReference type="InterPro" id="IPR006359">
    <property type="entry name" value="Tscrpt_elong_fac_GreA"/>
</dbReference>
<name>A0A1X9NE80_9GAMM</name>
<dbReference type="FunFam" id="1.10.287.180:FF:000001">
    <property type="entry name" value="Transcription elongation factor GreA"/>
    <property type="match status" value="1"/>
</dbReference>
<dbReference type="SUPFAM" id="SSF54534">
    <property type="entry name" value="FKBP-like"/>
    <property type="match status" value="1"/>
</dbReference>
<dbReference type="KEGG" id="osg:BST96_03580"/>
<evidence type="ECO:0000256" key="7">
    <source>
        <dbReference type="ARBA" id="ARBA00030776"/>
    </source>
</evidence>
<dbReference type="AlphaFoldDB" id="A0A1X9NE80"/>
<evidence type="ECO:0000313" key="13">
    <source>
        <dbReference type="Proteomes" id="UP000193450"/>
    </source>
</evidence>
<comment type="similarity">
    <text evidence="1 8 9">Belongs to the GreA/GreB family.</text>
</comment>
<dbReference type="EMBL" id="CP019343">
    <property type="protein sequence ID" value="ARN73267.1"/>
    <property type="molecule type" value="Genomic_DNA"/>
</dbReference>
<sequence>MSDRVPMTVAGEAALRKELNRLKSEDRPRIVQAIAEAREHGDLKENAEYHAAREQQGFCEGRIQDIEGKLSNSVVIDVAAMPNTGKVIFGTTVTIVNCETDEEVTYTIVGEDESDVNSGKISVTSPIARALIAKEEGDVAVVKAPGGDIEYEIDKVEHI</sequence>
<dbReference type="InterPro" id="IPR028624">
    <property type="entry name" value="Tscrpt_elong_fac_GreA/B"/>
</dbReference>
<evidence type="ECO:0000256" key="5">
    <source>
        <dbReference type="ARBA" id="ARBA00023163"/>
    </source>
</evidence>
<dbReference type="Gene3D" id="1.10.287.180">
    <property type="entry name" value="Transcription elongation factor, GreA/GreB, N-terminal domain"/>
    <property type="match status" value="1"/>
</dbReference>
<protein>
    <recommendedName>
        <fullName evidence="2 8">Transcription elongation factor GreA</fullName>
    </recommendedName>
    <alternativeName>
        <fullName evidence="7 8">Transcript cleavage factor GreA</fullName>
    </alternativeName>
</protein>
<dbReference type="InterPro" id="IPR018151">
    <property type="entry name" value="TF_GreA/GreB_CS"/>
</dbReference>
<dbReference type="Gene3D" id="3.10.50.30">
    <property type="entry name" value="Transcription elongation factor, GreA/GreB, C-terminal domain"/>
    <property type="match status" value="1"/>
</dbReference>
<evidence type="ECO:0000256" key="1">
    <source>
        <dbReference type="ARBA" id="ARBA00008213"/>
    </source>
</evidence>
<dbReference type="NCBIfam" id="NF001263">
    <property type="entry name" value="PRK00226.1-4"/>
    <property type="match status" value="1"/>
</dbReference>
<accession>A0A1X9NE80</accession>
<dbReference type="PANTHER" id="PTHR30437:SF4">
    <property type="entry name" value="TRANSCRIPTION ELONGATION FACTOR GREA"/>
    <property type="match status" value="1"/>
</dbReference>
<evidence type="ECO:0000256" key="4">
    <source>
        <dbReference type="ARBA" id="ARBA00023125"/>
    </source>
</evidence>
<organism evidence="12 13">
    <name type="scientific">Oceanicoccus sagamiensis</name>
    <dbReference type="NCBI Taxonomy" id="716816"/>
    <lineage>
        <taxon>Bacteria</taxon>
        <taxon>Pseudomonadati</taxon>
        <taxon>Pseudomonadota</taxon>
        <taxon>Gammaproteobacteria</taxon>
        <taxon>Cellvibrionales</taxon>
        <taxon>Spongiibacteraceae</taxon>
        <taxon>Oceanicoccus</taxon>
    </lineage>
</organism>
<evidence type="ECO:0000256" key="3">
    <source>
        <dbReference type="ARBA" id="ARBA00023015"/>
    </source>
</evidence>
<gene>
    <name evidence="8" type="primary">greA</name>
    <name evidence="12" type="ORF">BST96_03580</name>
</gene>
<dbReference type="GO" id="GO:0006354">
    <property type="term" value="P:DNA-templated transcription elongation"/>
    <property type="evidence" value="ECO:0007669"/>
    <property type="project" value="TreeGrafter"/>
</dbReference>
<dbReference type="RefSeq" id="WP_085757376.1">
    <property type="nucleotide sequence ID" value="NZ_CP019343.1"/>
</dbReference>